<dbReference type="EMBL" id="CXPG01000014">
    <property type="protein sequence ID" value="CTQ32440.1"/>
    <property type="molecule type" value="Genomic_DNA"/>
</dbReference>
<dbReference type="PROSITE" id="PS50994">
    <property type="entry name" value="INTEGRASE"/>
    <property type="match status" value="1"/>
</dbReference>
<dbReference type="InterPro" id="IPR036397">
    <property type="entry name" value="RNaseH_sf"/>
</dbReference>
<dbReference type="Pfam" id="PF00665">
    <property type="entry name" value="rve"/>
    <property type="match status" value="1"/>
</dbReference>
<dbReference type="GO" id="GO:0003676">
    <property type="term" value="F:nucleic acid binding"/>
    <property type="evidence" value="ECO:0007669"/>
    <property type="project" value="InterPro"/>
</dbReference>
<dbReference type="GO" id="GO:0015074">
    <property type="term" value="P:DNA integration"/>
    <property type="evidence" value="ECO:0007669"/>
    <property type="project" value="InterPro"/>
</dbReference>
<evidence type="ECO:0000313" key="3">
    <source>
        <dbReference type="Proteomes" id="UP000048908"/>
    </source>
</evidence>
<gene>
    <name evidence="2" type="ORF">JAN5088_01205</name>
</gene>
<proteinExistence type="predicted"/>
<dbReference type="Gene3D" id="3.30.420.10">
    <property type="entry name" value="Ribonuclease H-like superfamily/Ribonuclease H"/>
    <property type="match status" value="1"/>
</dbReference>
<dbReference type="AlphaFoldDB" id="A0A0M6XMM8"/>
<sequence length="168" mass="18982">MTLLRNALPDSGQAEATEGQALSDRVLPIDIAEVQTSEGKLYLFAGIDRTSKFAITQFVEKADRKTAWEVLQHMLEAVPCRVHTILTDKGIQFAEQSRNRDTILSRPMRFDMICQANGIEHRLTKPNRPCGLEGQKSVRWTDFPTNGQVERMNRTVKDLPPETSLVVM</sequence>
<dbReference type="InterPro" id="IPR001584">
    <property type="entry name" value="Integrase_cat-core"/>
</dbReference>
<accession>A0A0M6XMM8</accession>
<name>A0A0M6XMM8_9RHOB</name>
<evidence type="ECO:0000259" key="1">
    <source>
        <dbReference type="PROSITE" id="PS50994"/>
    </source>
</evidence>
<keyword evidence="3" id="KW-1185">Reference proteome</keyword>
<protein>
    <submittedName>
        <fullName evidence="2">Integrase core domain protein</fullName>
    </submittedName>
</protein>
<organism evidence="2 3">
    <name type="scientific">Jannaschia rubra</name>
    <dbReference type="NCBI Taxonomy" id="282197"/>
    <lineage>
        <taxon>Bacteria</taxon>
        <taxon>Pseudomonadati</taxon>
        <taxon>Pseudomonadota</taxon>
        <taxon>Alphaproteobacteria</taxon>
        <taxon>Rhodobacterales</taxon>
        <taxon>Roseobacteraceae</taxon>
        <taxon>Jannaschia</taxon>
    </lineage>
</organism>
<reference evidence="2 3" key="1">
    <citation type="submission" date="2015-07" db="EMBL/GenBank/DDBJ databases">
        <authorList>
            <person name="Noorani M."/>
        </authorList>
    </citation>
    <scope>NUCLEOTIDE SEQUENCE [LARGE SCALE GENOMIC DNA]</scope>
    <source>
        <strain evidence="2 3">CECT 5088</strain>
    </source>
</reference>
<feature type="domain" description="Integrase catalytic" evidence="1">
    <location>
        <begin position="5"/>
        <end position="168"/>
    </location>
</feature>
<evidence type="ECO:0000313" key="2">
    <source>
        <dbReference type="EMBL" id="CTQ32440.1"/>
    </source>
</evidence>
<dbReference type="SUPFAM" id="SSF53098">
    <property type="entry name" value="Ribonuclease H-like"/>
    <property type="match status" value="1"/>
</dbReference>
<dbReference type="Proteomes" id="UP000048908">
    <property type="component" value="Unassembled WGS sequence"/>
</dbReference>
<dbReference type="InterPro" id="IPR012337">
    <property type="entry name" value="RNaseH-like_sf"/>
</dbReference>